<feature type="compositionally biased region" description="Acidic residues" evidence="7">
    <location>
        <begin position="215"/>
        <end position="229"/>
    </location>
</feature>
<keyword evidence="6" id="KW-0539">Nucleus</keyword>
<comment type="caution">
    <text evidence="9">The sequence shown here is derived from an EMBL/GenBank/DDBJ whole genome shotgun (WGS) entry which is preliminary data.</text>
</comment>
<evidence type="ECO:0000256" key="5">
    <source>
        <dbReference type="ARBA" id="ARBA00022786"/>
    </source>
</evidence>
<feature type="region of interest" description="Disordered" evidence="7">
    <location>
        <begin position="204"/>
        <end position="229"/>
    </location>
</feature>
<feature type="region of interest" description="Disordered" evidence="7">
    <location>
        <begin position="316"/>
        <end position="336"/>
    </location>
</feature>
<protein>
    <submittedName>
        <fullName evidence="9">Cue domain-containing protein 2</fullName>
    </submittedName>
</protein>
<name>A0AAV4DH19_9GAST</name>
<evidence type="ECO:0000313" key="10">
    <source>
        <dbReference type="Proteomes" id="UP000735302"/>
    </source>
</evidence>
<evidence type="ECO:0000259" key="8">
    <source>
        <dbReference type="PROSITE" id="PS51140"/>
    </source>
</evidence>
<feature type="region of interest" description="Disordered" evidence="7">
    <location>
        <begin position="104"/>
        <end position="125"/>
    </location>
</feature>
<dbReference type="InterPro" id="IPR039805">
    <property type="entry name" value="CUE_CUED2"/>
</dbReference>
<evidence type="ECO:0000256" key="7">
    <source>
        <dbReference type="SAM" id="MobiDB-lite"/>
    </source>
</evidence>
<dbReference type="InterPro" id="IPR003892">
    <property type="entry name" value="CUE"/>
</dbReference>
<keyword evidence="4" id="KW-0963">Cytoplasm</keyword>
<dbReference type="GO" id="GO:0005634">
    <property type="term" value="C:nucleus"/>
    <property type="evidence" value="ECO:0007669"/>
    <property type="project" value="UniProtKB-SubCell"/>
</dbReference>
<dbReference type="PANTHER" id="PTHR12493:SF0">
    <property type="entry name" value="CUE DOMAIN-CONTAINING PROTEIN 2"/>
    <property type="match status" value="1"/>
</dbReference>
<accession>A0AAV4DH19</accession>
<reference evidence="9 10" key="1">
    <citation type="journal article" date="2021" name="Elife">
        <title>Chloroplast acquisition without the gene transfer in kleptoplastic sea slugs, Plakobranchus ocellatus.</title>
        <authorList>
            <person name="Maeda T."/>
            <person name="Takahashi S."/>
            <person name="Yoshida T."/>
            <person name="Shimamura S."/>
            <person name="Takaki Y."/>
            <person name="Nagai Y."/>
            <person name="Toyoda A."/>
            <person name="Suzuki Y."/>
            <person name="Arimoto A."/>
            <person name="Ishii H."/>
            <person name="Satoh N."/>
            <person name="Nishiyama T."/>
            <person name="Hasebe M."/>
            <person name="Maruyama T."/>
            <person name="Minagawa J."/>
            <person name="Obokata J."/>
            <person name="Shigenobu S."/>
        </authorList>
    </citation>
    <scope>NUCLEOTIDE SEQUENCE [LARGE SCALE GENOMIC DNA]</scope>
</reference>
<dbReference type="CDD" id="cd14367">
    <property type="entry name" value="CUE_CUED2"/>
    <property type="match status" value="1"/>
</dbReference>
<dbReference type="Proteomes" id="UP000735302">
    <property type="component" value="Unassembled WGS sequence"/>
</dbReference>
<evidence type="ECO:0000256" key="4">
    <source>
        <dbReference type="ARBA" id="ARBA00022490"/>
    </source>
</evidence>
<feature type="domain" description="CUE" evidence="8">
    <location>
        <begin position="229"/>
        <end position="272"/>
    </location>
</feature>
<organism evidence="9 10">
    <name type="scientific">Plakobranchus ocellatus</name>
    <dbReference type="NCBI Taxonomy" id="259542"/>
    <lineage>
        <taxon>Eukaryota</taxon>
        <taxon>Metazoa</taxon>
        <taxon>Spiralia</taxon>
        <taxon>Lophotrochozoa</taxon>
        <taxon>Mollusca</taxon>
        <taxon>Gastropoda</taxon>
        <taxon>Heterobranchia</taxon>
        <taxon>Euthyneura</taxon>
        <taxon>Panpulmonata</taxon>
        <taxon>Sacoglossa</taxon>
        <taxon>Placobranchoidea</taxon>
        <taxon>Plakobranchidae</taxon>
        <taxon>Plakobranchus</taxon>
    </lineage>
</organism>
<sequence length="365" mass="41226">MEAKVHNELSQFLNQHALEDSTSNIDEIVLSYLVGVVELVSQGDDATDFEDVLDMMNAYLPGFDKINRADVIDWMFGLADRLASQGEDVPGPCIDSCVESVACTDTRDDPPNEENLPQQQPFPQYDFFNSESELSQSSKNNSCDFHKIPLTNQNAERHEDKSKENNSQNKEIALKVEVTLPKDYGLNVLHRDCFQDKKNVKKRKGRQLSCSSQESQEDSVLIEEVDSPETEPHIRTLLEMFPSACTMEARHCLQLSGGDMDQAAQLIMDRQESGQAISAGSNLKTKKGNHKAKKISNFKLDDDSIKMSLLKKYSFVDTEEDKRTHRPPPPKGEAKKLVRYRDGQVVSMKGERFSEVKKNTNEMKS</sequence>
<dbReference type="PROSITE" id="PS51140">
    <property type="entry name" value="CUE"/>
    <property type="match status" value="1"/>
</dbReference>
<feature type="compositionally biased region" description="Basic and acidic residues" evidence="7">
    <location>
        <begin position="155"/>
        <end position="164"/>
    </location>
</feature>
<dbReference type="PANTHER" id="PTHR12493">
    <property type="entry name" value="CUE DOMAIN CONTAINING 2"/>
    <property type="match status" value="1"/>
</dbReference>
<feature type="region of interest" description="Disordered" evidence="7">
    <location>
        <begin position="151"/>
        <end position="170"/>
    </location>
</feature>
<proteinExistence type="inferred from homology"/>
<dbReference type="AlphaFoldDB" id="A0AAV4DH19"/>
<comment type="similarity">
    <text evidence="3">Belongs to the CUEDC2 family.</text>
</comment>
<keyword evidence="10" id="KW-1185">Reference proteome</keyword>
<comment type="subcellular location">
    <subcellularLocation>
        <location evidence="2">Cytoplasm</location>
    </subcellularLocation>
    <subcellularLocation>
        <location evidence="1">Nucleus</location>
    </subcellularLocation>
</comment>
<dbReference type="EMBL" id="BLXT01007889">
    <property type="protein sequence ID" value="GFO43542.1"/>
    <property type="molecule type" value="Genomic_DNA"/>
</dbReference>
<evidence type="ECO:0000313" key="9">
    <source>
        <dbReference type="EMBL" id="GFO43542.1"/>
    </source>
</evidence>
<evidence type="ECO:0000256" key="6">
    <source>
        <dbReference type="ARBA" id="ARBA00023242"/>
    </source>
</evidence>
<evidence type="ECO:0000256" key="3">
    <source>
        <dbReference type="ARBA" id="ARBA00006106"/>
    </source>
</evidence>
<dbReference type="GO" id="GO:0005737">
    <property type="term" value="C:cytoplasm"/>
    <property type="evidence" value="ECO:0007669"/>
    <property type="project" value="UniProtKB-SubCell"/>
</dbReference>
<evidence type="ECO:0000256" key="1">
    <source>
        <dbReference type="ARBA" id="ARBA00004123"/>
    </source>
</evidence>
<keyword evidence="5" id="KW-0833">Ubl conjugation pathway</keyword>
<gene>
    <name evidence="9" type="ORF">PoB_007004700</name>
</gene>
<feature type="compositionally biased region" description="Low complexity" evidence="7">
    <location>
        <begin position="113"/>
        <end position="125"/>
    </location>
</feature>
<dbReference type="GO" id="GO:0043130">
    <property type="term" value="F:ubiquitin binding"/>
    <property type="evidence" value="ECO:0007669"/>
    <property type="project" value="InterPro"/>
</dbReference>
<evidence type="ECO:0000256" key="2">
    <source>
        <dbReference type="ARBA" id="ARBA00004496"/>
    </source>
</evidence>